<dbReference type="PRINTS" id="PR01079">
    <property type="entry name" value="GABAARALPHA"/>
</dbReference>
<evidence type="ECO:0000313" key="8">
    <source>
        <dbReference type="Ensembl" id="ENSLCAP00010041889.1"/>
    </source>
</evidence>
<dbReference type="SUPFAM" id="SSF63712">
    <property type="entry name" value="Nicotinic receptor ligand binding domain-like"/>
    <property type="match status" value="1"/>
</dbReference>
<reference evidence="8" key="2">
    <citation type="submission" date="2025-08" db="UniProtKB">
        <authorList>
            <consortium name="Ensembl"/>
        </authorList>
    </citation>
    <scope>IDENTIFICATION</scope>
</reference>
<keyword evidence="6" id="KW-0406">Ion transport</keyword>
<reference evidence="8" key="3">
    <citation type="submission" date="2025-09" db="UniProtKB">
        <authorList>
            <consortium name="Ensembl"/>
        </authorList>
    </citation>
    <scope>IDENTIFICATION</scope>
</reference>
<dbReference type="Gene3D" id="2.70.170.10">
    <property type="entry name" value="Neurotransmitter-gated ion-channel ligand-binding domain"/>
    <property type="match status" value="1"/>
</dbReference>
<sequence length="212" mass="24536">VQTKLKVKYCQNMLSKADSNSTRTFKDITTFTKILDSLLDGYDNRLRPGLGDRVTEVKTDIYVTSFGPVSDTDMMFFFRQSWKDERLKFHGPMNILPLNNLMASKIWTPDTFFHNGKKSVAHNMTMPNKLLRIMEDGTLLYTMRLTVQAECPMHLEDFPMDSHSCPLKFGSCKCQQIYIIQTVHISSLLSVPEPRPNFNFEGYICCFQHKLK</sequence>
<dbReference type="GO" id="GO:0005886">
    <property type="term" value="C:plasma membrane"/>
    <property type="evidence" value="ECO:0007669"/>
    <property type="project" value="UniProtKB-SubCell"/>
</dbReference>
<dbReference type="InterPro" id="IPR036734">
    <property type="entry name" value="Neur_chan_lig-bd_sf"/>
</dbReference>
<evidence type="ECO:0000256" key="5">
    <source>
        <dbReference type="ARBA" id="ARBA00023214"/>
    </source>
</evidence>
<dbReference type="GO" id="GO:0005254">
    <property type="term" value="F:chloride channel activity"/>
    <property type="evidence" value="ECO:0007669"/>
    <property type="project" value="UniProtKB-KW"/>
</dbReference>
<dbReference type="Proteomes" id="UP000314980">
    <property type="component" value="Unassembled WGS sequence"/>
</dbReference>
<dbReference type="Ensembl" id="ENSLCAT00010042932.1">
    <property type="protein sequence ID" value="ENSLCAP00010041889.1"/>
    <property type="gene ID" value="ENSLCAG00010019607.1"/>
</dbReference>
<keyword evidence="2" id="KW-0472">Membrane</keyword>
<dbReference type="InterPro" id="IPR006202">
    <property type="entry name" value="Neur_chan_lig-bd"/>
</dbReference>
<dbReference type="Pfam" id="PF02931">
    <property type="entry name" value="Neur_chan_LBD"/>
    <property type="match status" value="1"/>
</dbReference>
<reference evidence="9" key="1">
    <citation type="submission" date="2015-09" db="EMBL/GenBank/DDBJ databases">
        <authorList>
            <person name="Sai Rama Sridatta P."/>
        </authorList>
    </citation>
    <scope>NUCLEOTIDE SEQUENCE [LARGE SCALE GENOMIC DNA]</scope>
</reference>
<accession>A0A4W6EV64</accession>
<keyword evidence="6" id="KW-0813">Transport</keyword>
<protein>
    <recommendedName>
        <fullName evidence="7">Neurotransmitter-gated ion-channel ligand-binding domain-containing protein</fullName>
    </recommendedName>
</protein>
<evidence type="ECO:0000256" key="6">
    <source>
        <dbReference type="RuleBase" id="RU000687"/>
    </source>
</evidence>
<comment type="similarity">
    <text evidence="6">Belongs to the ligand-gated ion channel (TC 1.A.9) family.</text>
</comment>
<dbReference type="GeneTree" id="ENSGT00940000157266"/>
<organism evidence="8 9">
    <name type="scientific">Lates calcarifer</name>
    <name type="common">Barramundi</name>
    <name type="synonym">Holocentrus calcarifer</name>
    <dbReference type="NCBI Taxonomy" id="8187"/>
    <lineage>
        <taxon>Eukaryota</taxon>
        <taxon>Metazoa</taxon>
        <taxon>Chordata</taxon>
        <taxon>Craniata</taxon>
        <taxon>Vertebrata</taxon>
        <taxon>Euteleostomi</taxon>
        <taxon>Actinopterygii</taxon>
        <taxon>Neopterygii</taxon>
        <taxon>Teleostei</taxon>
        <taxon>Neoteleostei</taxon>
        <taxon>Acanthomorphata</taxon>
        <taxon>Carangaria</taxon>
        <taxon>Carangaria incertae sedis</taxon>
        <taxon>Centropomidae</taxon>
        <taxon>Lates</taxon>
    </lineage>
</organism>
<dbReference type="GO" id="GO:0004890">
    <property type="term" value="F:GABA-A receptor activity"/>
    <property type="evidence" value="ECO:0007669"/>
    <property type="project" value="InterPro"/>
</dbReference>
<name>A0A4W6EV64_LATCA</name>
<keyword evidence="5" id="KW-0868">Chloride</keyword>
<dbReference type="PROSITE" id="PS00236">
    <property type="entry name" value="NEUROTR_ION_CHANNEL"/>
    <property type="match status" value="1"/>
</dbReference>
<evidence type="ECO:0000256" key="2">
    <source>
        <dbReference type="ARBA" id="ARBA00023136"/>
    </source>
</evidence>
<keyword evidence="4" id="KW-0869">Chloride channel</keyword>
<dbReference type="InterPro" id="IPR001390">
    <property type="entry name" value="GABAAa_rcpt"/>
</dbReference>
<dbReference type="InterPro" id="IPR006201">
    <property type="entry name" value="Neur_channel"/>
</dbReference>
<keyword evidence="9" id="KW-1185">Reference proteome</keyword>
<dbReference type="STRING" id="8187.ENSLCAP00010041889"/>
<dbReference type="PANTHER" id="PTHR18945">
    <property type="entry name" value="NEUROTRANSMITTER GATED ION CHANNEL"/>
    <property type="match status" value="1"/>
</dbReference>
<evidence type="ECO:0000256" key="3">
    <source>
        <dbReference type="ARBA" id="ARBA00023157"/>
    </source>
</evidence>
<dbReference type="GO" id="GO:0034707">
    <property type="term" value="C:chloride channel complex"/>
    <property type="evidence" value="ECO:0007669"/>
    <property type="project" value="UniProtKB-KW"/>
</dbReference>
<evidence type="ECO:0000313" key="9">
    <source>
        <dbReference type="Proteomes" id="UP000314980"/>
    </source>
</evidence>
<keyword evidence="6" id="KW-0407">Ion channel</keyword>
<evidence type="ECO:0000259" key="7">
    <source>
        <dbReference type="Pfam" id="PF02931"/>
    </source>
</evidence>
<feature type="domain" description="Neurotransmitter-gated ion-channel ligand-binding" evidence="7">
    <location>
        <begin position="32"/>
        <end position="175"/>
    </location>
</feature>
<comment type="subcellular location">
    <subcellularLocation>
        <location evidence="1">Cell membrane</location>
        <topology evidence="1">Multi-pass membrane protein</topology>
    </subcellularLocation>
</comment>
<keyword evidence="3" id="KW-1015">Disulfide bond</keyword>
<evidence type="ECO:0000256" key="1">
    <source>
        <dbReference type="ARBA" id="ARBA00004651"/>
    </source>
</evidence>
<dbReference type="AlphaFoldDB" id="A0A4W6EV64"/>
<evidence type="ECO:0000256" key="4">
    <source>
        <dbReference type="ARBA" id="ARBA00023173"/>
    </source>
</evidence>
<dbReference type="PRINTS" id="PR00252">
    <property type="entry name" value="NRIONCHANNEL"/>
</dbReference>
<dbReference type="InParanoid" id="A0A4W6EV64"/>
<dbReference type="GO" id="GO:0005230">
    <property type="term" value="F:extracellular ligand-gated monoatomic ion channel activity"/>
    <property type="evidence" value="ECO:0007669"/>
    <property type="project" value="InterPro"/>
</dbReference>
<dbReference type="InterPro" id="IPR018000">
    <property type="entry name" value="Neurotransmitter_ion_chnl_CS"/>
</dbReference>
<proteinExistence type="inferred from homology"/>